<organism evidence="2 3">
    <name type="scientific">Sphingobium nicotianae</name>
    <dbReference type="NCBI Taxonomy" id="2782607"/>
    <lineage>
        <taxon>Bacteria</taxon>
        <taxon>Pseudomonadati</taxon>
        <taxon>Pseudomonadota</taxon>
        <taxon>Alphaproteobacteria</taxon>
        <taxon>Sphingomonadales</taxon>
        <taxon>Sphingomonadaceae</taxon>
        <taxon>Sphingobium</taxon>
    </lineage>
</organism>
<gene>
    <name evidence="2" type="ORF">KK488_16575</name>
</gene>
<dbReference type="Pfam" id="PF05050">
    <property type="entry name" value="Methyltransf_21"/>
    <property type="match status" value="1"/>
</dbReference>
<proteinExistence type="predicted"/>
<dbReference type="InterPro" id="IPR052514">
    <property type="entry name" value="SAM-dependent_MTase"/>
</dbReference>
<sequence>MNIMAHRLEAGQFHTIEAKGHLIHYDNNAAGWRYATLLDKEPETIEWIDSFEPGDTLWDIGANVGIYSVYAGVKGIRTLAFEPHFANYQQLCCSIALNGLQDLVTPLCLAFDNRKSIGELNLASLDVGTSMSNFGAALDFRGQPFVPAFRQGMIGYDIDSFIADFGLAIPTHLKIDVDGIELAIVQGAQALLANETLQSVSIELIESDLDQVASVTALLEGAGLQFVHKKQNAHFATPQTADVKNFLFHRDPAKLLRATTPGADAGPDEDDEALVTVDQIVERIVSRIEAAPVDGDPCDHLVMEGLFASNVYRELLARLPQDSALEPIAHPDAVDSDGRVTRYLLDLTRNSLARLDPDDQQFWQAMIEVFTAPAIARAVVAKFEDKLRDRFGDDMPELIAVPLLYRDFPGYRIGIHPDAASKVATLQFYLPADETQAHLGTVFHRKGAAGFERVKTNNFHPNSAYAFVRTEESWHSVDEIGPHEAPRNTIALTFYIKGQEYRSAPMADMNSIAPQPAAVAPTPSHILNDVYDASMSEALRVLAATFTRRDDVATLFLEGGTGVELGVAGGDFSERILKRSKVGYLYSIDMWAGDRGHDMDQYRETIVRLAPYRDRNAIWRMRFEDALPLFADHSLDYVYVDGYAHDGELNGATFRDWFPKLKRGGFIAGDDYHADWPLVVAAVDRFAADVGLELHVIRCGEVDTWNSKYPTWFAMKP</sequence>
<evidence type="ECO:0000313" key="2">
    <source>
        <dbReference type="EMBL" id="MBT2188572.1"/>
    </source>
</evidence>
<dbReference type="GO" id="GO:0032259">
    <property type="term" value="P:methylation"/>
    <property type="evidence" value="ECO:0007669"/>
    <property type="project" value="UniProtKB-KW"/>
</dbReference>
<dbReference type="SUPFAM" id="SSF53335">
    <property type="entry name" value="S-adenosyl-L-methionine-dependent methyltransferases"/>
    <property type="match status" value="2"/>
</dbReference>
<dbReference type="GO" id="GO:0008168">
    <property type="term" value="F:methyltransferase activity"/>
    <property type="evidence" value="ECO:0007669"/>
    <property type="project" value="UniProtKB-KW"/>
</dbReference>
<dbReference type="PANTHER" id="PTHR34203">
    <property type="entry name" value="METHYLTRANSFERASE, FKBM FAMILY PROTEIN"/>
    <property type="match status" value="1"/>
</dbReference>
<dbReference type="EMBL" id="JAHGAW010000011">
    <property type="protein sequence ID" value="MBT2188572.1"/>
    <property type="molecule type" value="Genomic_DNA"/>
</dbReference>
<name>A0A9X1DER5_9SPHN</name>
<reference evidence="2" key="1">
    <citation type="submission" date="2021-05" db="EMBL/GenBank/DDBJ databases">
        <title>Genome of Sphingobium sp. strain.</title>
        <authorList>
            <person name="Fan R."/>
        </authorList>
    </citation>
    <scope>NUCLEOTIDE SEQUENCE</scope>
    <source>
        <strain evidence="2">H33</strain>
    </source>
</reference>
<feature type="domain" description="Methyltransferase FkbM" evidence="1">
    <location>
        <begin position="59"/>
        <end position="205"/>
    </location>
</feature>
<keyword evidence="2" id="KW-0489">Methyltransferase</keyword>
<dbReference type="InterPro" id="IPR006342">
    <property type="entry name" value="FkbM_mtfrase"/>
</dbReference>
<comment type="caution">
    <text evidence="2">The sequence shown here is derived from an EMBL/GenBank/DDBJ whole genome shotgun (WGS) entry which is preliminary data.</text>
</comment>
<accession>A0A9X1DER5</accession>
<dbReference type="Pfam" id="PF13578">
    <property type="entry name" value="Methyltransf_24"/>
    <property type="match status" value="1"/>
</dbReference>
<dbReference type="RefSeq" id="WP_214624816.1">
    <property type="nucleotide sequence ID" value="NZ_JAHGAW010000011.1"/>
</dbReference>
<keyword evidence="2" id="KW-0808">Transferase</keyword>
<dbReference type="InterPro" id="IPR029063">
    <property type="entry name" value="SAM-dependent_MTases_sf"/>
</dbReference>
<dbReference type="AlphaFoldDB" id="A0A9X1DER5"/>
<dbReference type="Proteomes" id="UP001138757">
    <property type="component" value="Unassembled WGS sequence"/>
</dbReference>
<dbReference type="PANTHER" id="PTHR34203:SF15">
    <property type="entry name" value="SLL1173 PROTEIN"/>
    <property type="match status" value="1"/>
</dbReference>
<dbReference type="NCBIfam" id="TIGR01444">
    <property type="entry name" value="fkbM_fam"/>
    <property type="match status" value="1"/>
</dbReference>
<protein>
    <submittedName>
        <fullName evidence="2">FkbM family methyltransferase</fullName>
    </submittedName>
</protein>
<evidence type="ECO:0000313" key="3">
    <source>
        <dbReference type="Proteomes" id="UP001138757"/>
    </source>
</evidence>
<keyword evidence="3" id="KW-1185">Reference proteome</keyword>
<evidence type="ECO:0000259" key="1">
    <source>
        <dbReference type="Pfam" id="PF05050"/>
    </source>
</evidence>
<dbReference type="Gene3D" id="3.40.50.150">
    <property type="entry name" value="Vaccinia Virus protein VP39"/>
    <property type="match status" value="2"/>
</dbReference>